<gene>
    <name evidence="2" type="ORF">OVA965_LOCUS44116</name>
    <name evidence="3" type="ORF">TMI583_LOCUS46711</name>
</gene>
<name>A0A8S2G6X6_9BILA</name>
<dbReference type="EMBL" id="CAJOBA010087836">
    <property type="protein sequence ID" value="CAF4471263.1"/>
    <property type="molecule type" value="Genomic_DNA"/>
</dbReference>
<evidence type="ECO:0000313" key="3">
    <source>
        <dbReference type="EMBL" id="CAF4471263.1"/>
    </source>
</evidence>
<feature type="non-terminal residue" evidence="2">
    <location>
        <position position="1"/>
    </location>
</feature>
<dbReference type="Pfam" id="PF07693">
    <property type="entry name" value="KAP_NTPase"/>
    <property type="match status" value="1"/>
</dbReference>
<comment type="caution">
    <text evidence="2">The sequence shown here is derived from an EMBL/GenBank/DDBJ whole genome shotgun (WGS) entry which is preliminary data.</text>
</comment>
<protein>
    <recommendedName>
        <fullName evidence="1">KAP NTPase domain-containing protein</fullName>
    </recommendedName>
</protein>
<dbReference type="Proteomes" id="UP000677228">
    <property type="component" value="Unassembled WGS sequence"/>
</dbReference>
<organism evidence="2 4">
    <name type="scientific">Didymodactylos carnosus</name>
    <dbReference type="NCBI Taxonomy" id="1234261"/>
    <lineage>
        <taxon>Eukaryota</taxon>
        <taxon>Metazoa</taxon>
        <taxon>Spiralia</taxon>
        <taxon>Gnathifera</taxon>
        <taxon>Rotifera</taxon>
        <taxon>Eurotatoria</taxon>
        <taxon>Bdelloidea</taxon>
        <taxon>Philodinida</taxon>
        <taxon>Philodinidae</taxon>
        <taxon>Didymodactylos</taxon>
    </lineage>
</organism>
<dbReference type="EMBL" id="CAJNOK010061331">
    <property type="protein sequence ID" value="CAF1637958.1"/>
    <property type="molecule type" value="Genomic_DNA"/>
</dbReference>
<sequence length="103" mass="11539">TISITLPDTQHLIETLLYSNGLFDINQTNECKKLATNLTATIDYIQLLASILMSSLKYSNLIFLTGQAGSGKSTLLRLVERTVNKILASQNVRIKEIFDLYVF</sequence>
<proteinExistence type="predicted"/>
<feature type="domain" description="KAP NTPase" evidence="1">
    <location>
        <begin position="44"/>
        <end position="85"/>
    </location>
</feature>
<evidence type="ECO:0000313" key="2">
    <source>
        <dbReference type="EMBL" id="CAF1637958.1"/>
    </source>
</evidence>
<evidence type="ECO:0000313" key="4">
    <source>
        <dbReference type="Proteomes" id="UP000677228"/>
    </source>
</evidence>
<accession>A0A8S2G6X6</accession>
<dbReference type="Proteomes" id="UP000682733">
    <property type="component" value="Unassembled WGS sequence"/>
</dbReference>
<evidence type="ECO:0000259" key="1">
    <source>
        <dbReference type="Pfam" id="PF07693"/>
    </source>
</evidence>
<reference evidence="2" key="1">
    <citation type="submission" date="2021-02" db="EMBL/GenBank/DDBJ databases">
        <authorList>
            <person name="Nowell W R."/>
        </authorList>
    </citation>
    <scope>NUCLEOTIDE SEQUENCE</scope>
</reference>
<dbReference type="AlphaFoldDB" id="A0A8S2G6X6"/>
<dbReference type="InterPro" id="IPR011646">
    <property type="entry name" value="KAP_P-loop"/>
</dbReference>